<dbReference type="KEGG" id="rcr:NCTC10994_02180"/>
<proteinExistence type="predicted"/>
<keyword evidence="3" id="KW-0449">Lipoprotein</keyword>
<protein>
    <submittedName>
        <fullName evidence="3">Lipoprotein</fullName>
    </submittedName>
</protein>
<dbReference type="InterPro" id="IPR007410">
    <property type="entry name" value="LpqE-like"/>
</dbReference>
<dbReference type="STRING" id="1219011.GCA_001895045_03273"/>
<dbReference type="Gene3D" id="2.60.40.1890">
    <property type="entry name" value="PCu(A)C copper chaperone"/>
    <property type="match status" value="1"/>
</dbReference>
<feature type="chain" id="PRO_5038720782" evidence="2">
    <location>
        <begin position="30"/>
        <end position="204"/>
    </location>
</feature>
<dbReference type="RefSeq" id="WP_072702763.1">
    <property type="nucleotide sequence ID" value="NZ_JAFBBL010000001.1"/>
</dbReference>
<reference evidence="3 4" key="1">
    <citation type="submission" date="2018-06" db="EMBL/GenBank/DDBJ databases">
        <authorList>
            <consortium name="Pathogen Informatics"/>
            <person name="Doyle S."/>
        </authorList>
    </citation>
    <scope>NUCLEOTIDE SEQUENCE [LARGE SCALE GENOMIC DNA]</scope>
    <source>
        <strain evidence="3 4">NCTC10994</strain>
    </source>
</reference>
<feature type="region of interest" description="Disordered" evidence="1">
    <location>
        <begin position="117"/>
        <end position="145"/>
    </location>
</feature>
<dbReference type="InterPro" id="IPR036182">
    <property type="entry name" value="PCuAC_sf"/>
</dbReference>
<dbReference type="Proteomes" id="UP000249091">
    <property type="component" value="Chromosome 1"/>
</dbReference>
<sequence length="204" mass="20974">MTALKAPTRRVVTALALAAGATLTLSACGAGQISQTAVQVAAINGNNAEVGSIALRNVHVIYPNSEEYSIEPGGTALLGFTVVNLDPYTPDVLTDISTEFADSVNAEEIEIAPQSSVVAGESTETAALDEAPQPAQTKETPPDAPSVATVELVGLNELVRPGLTVPVTFSFEEAGDLTISVPIDAGPILPRDESDMSPIIGEAH</sequence>
<evidence type="ECO:0000313" key="3">
    <source>
        <dbReference type="EMBL" id="SQI32472.1"/>
    </source>
</evidence>
<evidence type="ECO:0000256" key="1">
    <source>
        <dbReference type="SAM" id="MobiDB-lite"/>
    </source>
</evidence>
<evidence type="ECO:0000313" key="4">
    <source>
        <dbReference type="Proteomes" id="UP000249091"/>
    </source>
</evidence>
<name>A0A2X4UDF8_9NOCA</name>
<organism evidence="3 4">
    <name type="scientific">Rhodococcus coprophilus</name>
    <dbReference type="NCBI Taxonomy" id="38310"/>
    <lineage>
        <taxon>Bacteria</taxon>
        <taxon>Bacillati</taxon>
        <taxon>Actinomycetota</taxon>
        <taxon>Actinomycetes</taxon>
        <taxon>Mycobacteriales</taxon>
        <taxon>Nocardiaceae</taxon>
        <taxon>Rhodococcus</taxon>
    </lineage>
</organism>
<dbReference type="PROSITE" id="PS51257">
    <property type="entry name" value="PROKAR_LIPOPROTEIN"/>
    <property type="match status" value="1"/>
</dbReference>
<dbReference type="EMBL" id="LS483468">
    <property type="protein sequence ID" value="SQI32472.1"/>
    <property type="molecule type" value="Genomic_DNA"/>
</dbReference>
<evidence type="ECO:0000256" key="2">
    <source>
        <dbReference type="SAM" id="SignalP"/>
    </source>
</evidence>
<gene>
    <name evidence="3" type="ORF">NCTC10994_02180</name>
</gene>
<dbReference type="AlphaFoldDB" id="A0A2X4UDF8"/>
<accession>A0A2X4UDF8</accession>
<feature type="signal peptide" evidence="2">
    <location>
        <begin position="1"/>
        <end position="29"/>
    </location>
</feature>
<dbReference type="Pfam" id="PF04314">
    <property type="entry name" value="PCuAC"/>
    <property type="match status" value="1"/>
</dbReference>
<keyword evidence="2" id="KW-0732">Signal</keyword>
<keyword evidence="4" id="KW-1185">Reference proteome</keyword>